<proteinExistence type="predicted"/>
<evidence type="ECO:0000256" key="1">
    <source>
        <dbReference type="SAM" id="Phobius"/>
    </source>
</evidence>
<evidence type="ECO:0000313" key="2">
    <source>
        <dbReference type="EMBL" id="NBC36465.1"/>
    </source>
</evidence>
<dbReference type="Proteomes" id="UP000753724">
    <property type="component" value="Unassembled WGS sequence"/>
</dbReference>
<comment type="caution">
    <text evidence="2">The sequence shown here is derived from an EMBL/GenBank/DDBJ whole genome shotgun (WGS) entry which is preliminary data.</text>
</comment>
<dbReference type="Gene3D" id="3.40.50.1820">
    <property type="entry name" value="alpha/beta hydrolase"/>
    <property type="match status" value="1"/>
</dbReference>
<dbReference type="SUPFAM" id="SSF53474">
    <property type="entry name" value="alpha/beta-Hydrolases"/>
    <property type="match status" value="1"/>
</dbReference>
<name>A0ABW9XD91_9SPHN</name>
<feature type="transmembrane region" description="Helical" evidence="1">
    <location>
        <begin position="21"/>
        <end position="42"/>
    </location>
</feature>
<sequence length="410" mass="43714">MTPQPKASERGRRARWLWRGAGLGVAGVALMIGAFGVMQHWAAEMSAMALVPAMPIGTRPAARSSADYADAALWIARGEGSAQDPAHWLPRGADAPQPIAANVFFIHPTGHFDRFSWNADTDNPLINARSDLLVRGLASPFAGAEQVWAPRYRQATFGAFLTDRPDGQAALDLAYGDVRAAFDAFVAQADPHLPIVLAGHSQGALHLMRLMRDRVAGQPIAERVAAAYVIGWPVSLTHDLPRMGLPACDAPDQAGCVLSWQSFAQPADTATVLAAYARFPGLDGQSRAGSRFLCVNPITGRTASDAPASANPGTLVPDATLTGGRLVPGMVGAQCGADGFLMIGSPPQMGPFAMPGNNFHVYDIPLFWESVRLDVARRVGVWHAARPAVAAGRQADAGANPVRRWWQRWL</sequence>
<accession>A0ABW9XD91</accession>
<dbReference type="RefSeq" id="WP_161717764.1">
    <property type="nucleotide sequence ID" value="NZ_JAAAPO010000003.1"/>
</dbReference>
<evidence type="ECO:0000313" key="3">
    <source>
        <dbReference type="Proteomes" id="UP000753724"/>
    </source>
</evidence>
<dbReference type="InterPro" id="IPR021440">
    <property type="entry name" value="DUF3089"/>
</dbReference>
<dbReference type="InterPro" id="IPR029058">
    <property type="entry name" value="AB_hydrolase_fold"/>
</dbReference>
<dbReference type="Pfam" id="PF11288">
    <property type="entry name" value="DUF3089"/>
    <property type="match status" value="1"/>
</dbReference>
<keyword evidence="1" id="KW-1133">Transmembrane helix</keyword>
<keyword evidence="3" id="KW-1185">Reference proteome</keyword>
<keyword evidence="1" id="KW-0472">Membrane</keyword>
<dbReference type="EMBL" id="JAAAPO010000003">
    <property type="protein sequence ID" value="NBC36465.1"/>
    <property type="molecule type" value="Genomic_DNA"/>
</dbReference>
<organism evidence="2 3">
    <name type="scientific">Novosphingobium ovatum</name>
    <dbReference type="NCBI Taxonomy" id="1908523"/>
    <lineage>
        <taxon>Bacteria</taxon>
        <taxon>Pseudomonadati</taxon>
        <taxon>Pseudomonadota</taxon>
        <taxon>Alphaproteobacteria</taxon>
        <taxon>Sphingomonadales</taxon>
        <taxon>Sphingomonadaceae</taxon>
        <taxon>Novosphingobium</taxon>
    </lineage>
</organism>
<protein>
    <submittedName>
        <fullName evidence="2">DUF3089 domain-containing protein</fullName>
    </submittedName>
</protein>
<keyword evidence="1" id="KW-0812">Transmembrane</keyword>
<gene>
    <name evidence="2" type="ORF">GTZ99_07845</name>
</gene>
<reference evidence="3" key="1">
    <citation type="submission" date="2020-01" db="EMBL/GenBank/DDBJ databases">
        <title>Sphingomonas sp. strain CSW-10.</title>
        <authorList>
            <person name="Chen W.-M."/>
        </authorList>
    </citation>
    <scope>NUCLEOTIDE SEQUENCE [LARGE SCALE GENOMIC DNA]</scope>
    <source>
        <strain evidence="3">FSY-8</strain>
    </source>
</reference>